<dbReference type="VEuPathDB" id="FungiDB:EMCG_07109"/>
<keyword evidence="4" id="KW-0539">Nucleus</keyword>
<keyword evidence="3" id="KW-0804">Transcription</keyword>
<gene>
    <name evidence="6" type="ORF">GX50_01794</name>
</gene>
<dbReference type="AlphaFoldDB" id="A0A2B7ZPW0"/>
<dbReference type="Pfam" id="PF03153">
    <property type="entry name" value="TFIIA"/>
    <property type="match status" value="1"/>
</dbReference>
<dbReference type="SUPFAM" id="SSF47396">
    <property type="entry name" value="Transcription factor IIA (TFIIA), alpha-helical domain"/>
    <property type="match status" value="1"/>
</dbReference>
<dbReference type="Gene3D" id="1.10.287.100">
    <property type="match status" value="1"/>
</dbReference>
<evidence type="ECO:0000256" key="5">
    <source>
        <dbReference type="SAM" id="MobiDB-lite"/>
    </source>
</evidence>
<feature type="compositionally biased region" description="Acidic residues" evidence="5">
    <location>
        <begin position="364"/>
        <end position="390"/>
    </location>
</feature>
<keyword evidence="7" id="KW-1185">Reference proteome</keyword>
<dbReference type="Gene3D" id="2.30.18.10">
    <property type="entry name" value="Transcription factor IIA (TFIIA), beta-barrel domain"/>
    <property type="match status" value="1"/>
</dbReference>
<feature type="region of interest" description="Disordered" evidence="5">
    <location>
        <begin position="332"/>
        <end position="390"/>
    </location>
</feature>
<keyword evidence="6" id="KW-0396">Initiation factor</keyword>
<feature type="region of interest" description="Disordered" evidence="5">
    <location>
        <begin position="52"/>
        <end position="291"/>
    </location>
</feature>
<dbReference type="GO" id="GO:0006367">
    <property type="term" value="P:transcription initiation at RNA polymerase II promoter"/>
    <property type="evidence" value="ECO:0007669"/>
    <property type="project" value="InterPro"/>
</dbReference>
<dbReference type="CDD" id="cd07976">
    <property type="entry name" value="TFIIA_alpha_beta_like"/>
    <property type="match status" value="1"/>
</dbReference>
<evidence type="ECO:0000256" key="4">
    <source>
        <dbReference type="ARBA" id="ARBA00023242"/>
    </source>
</evidence>
<dbReference type="PANTHER" id="PTHR12694:SF8">
    <property type="entry name" value="TRANSCRIPTION INITIATION FACTOR IIA SUBUNIT 1"/>
    <property type="match status" value="1"/>
</dbReference>
<proteinExistence type="inferred from homology"/>
<comment type="caution">
    <text evidence="6">The sequence shown here is derived from an EMBL/GenBank/DDBJ whole genome shotgun (WGS) entry which is preliminary data.</text>
</comment>
<dbReference type="GO" id="GO:0005672">
    <property type="term" value="C:transcription factor TFIIA complex"/>
    <property type="evidence" value="ECO:0007669"/>
    <property type="project" value="InterPro"/>
</dbReference>
<feature type="compositionally biased region" description="Polar residues" evidence="5">
    <location>
        <begin position="160"/>
        <end position="178"/>
    </location>
</feature>
<evidence type="ECO:0000256" key="2">
    <source>
        <dbReference type="ARBA" id="ARBA00010059"/>
    </source>
</evidence>
<dbReference type="Proteomes" id="UP000226031">
    <property type="component" value="Unassembled WGS sequence"/>
</dbReference>
<feature type="compositionally biased region" description="Basic and acidic residues" evidence="5">
    <location>
        <begin position="267"/>
        <end position="291"/>
    </location>
</feature>
<protein>
    <submittedName>
        <fullName evidence="6">Transcription initiation factor TFIIA large subunit</fullName>
    </submittedName>
</protein>
<keyword evidence="6" id="KW-0648">Protein biosynthesis</keyword>
<dbReference type="SUPFAM" id="SSF50784">
    <property type="entry name" value="Transcription factor IIA (TFIIA), beta-barrel domain"/>
    <property type="match status" value="1"/>
</dbReference>
<evidence type="ECO:0000313" key="7">
    <source>
        <dbReference type="Proteomes" id="UP000226031"/>
    </source>
</evidence>
<dbReference type="STRING" id="73230.A0A2B7ZPW0"/>
<comment type="similarity">
    <text evidence="2">Belongs to the TFIIA subunit 1 family.</text>
</comment>
<evidence type="ECO:0000313" key="6">
    <source>
        <dbReference type="EMBL" id="PGH35330.1"/>
    </source>
</evidence>
<feature type="compositionally biased region" description="Low complexity" evidence="5">
    <location>
        <begin position="222"/>
        <end position="253"/>
    </location>
</feature>
<dbReference type="PANTHER" id="PTHR12694">
    <property type="entry name" value="TRANSCRIPTION INITIATION FACTOR IIA SUBUNIT 1"/>
    <property type="match status" value="1"/>
</dbReference>
<feature type="compositionally biased region" description="Low complexity" evidence="5">
    <location>
        <begin position="110"/>
        <end position="137"/>
    </location>
</feature>
<dbReference type="EMBL" id="PDND01000023">
    <property type="protein sequence ID" value="PGH35330.1"/>
    <property type="molecule type" value="Genomic_DNA"/>
</dbReference>
<dbReference type="FunFam" id="2.30.18.10:FF:000006">
    <property type="entry name" value="Transcription factor TFIIA complex subunit Toa1"/>
    <property type="match status" value="1"/>
</dbReference>
<dbReference type="SMART" id="SM01371">
    <property type="entry name" value="TFIIA"/>
    <property type="match status" value="1"/>
</dbReference>
<comment type="subcellular location">
    <subcellularLocation>
        <location evidence="1">Nucleus</location>
    </subcellularLocation>
</comment>
<dbReference type="GO" id="GO:0003743">
    <property type="term" value="F:translation initiation factor activity"/>
    <property type="evidence" value="ECO:0007669"/>
    <property type="project" value="UniProtKB-KW"/>
</dbReference>
<feature type="compositionally biased region" description="Low complexity" evidence="5">
    <location>
        <begin position="333"/>
        <end position="346"/>
    </location>
</feature>
<feature type="compositionally biased region" description="Low complexity" evidence="5">
    <location>
        <begin position="196"/>
        <end position="207"/>
    </location>
</feature>
<dbReference type="InterPro" id="IPR009088">
    <property type="entry name" value="TFIIA_b-brl"/>
</dbReference>
<sequence length="438" mass="48117">MSNQQVGVVFDKVIQEVCDSSQVDFEEGGVDQQTLEDLRKGWRKKLSSLGVAHFPWDPAPQPAPPPQQPPQPQPHAHAPIPPPPTTVPSNGPRTTPPLQQQQQQHHHQHQQQQQQQQQTQQFSQQPQQSHQQPPFSQVPTSAPESSAGDVRIKTEAGYPPTTSGLPPVNPSTLAQQRAANALHQRYGAAAANQVHQLQAQSQAALSLPGGQKLPGMPGPFLQDQKQPQQPQQYQIPAQPQQQQQQPLQQQRPPMNNSQTDGAGDSLQEWKAEVARRREAAEKHNNGGDDHFIRSYVESRGLQMEAGGLLAPLSEQPSFAKGTKRKAHLMNDLSSSTASSSNAIAQSTPAQYDGVDDYNGNTGREEEDEDAINSDLDDPEDPLDGSNDGDDAVGQVMLCTYDKVQRVKSKWKCTLKDGILTSGGKEYVFHKGQGEFEWY</sequence>
<feature type="compositionally biased region" description="Pro residues" evidence="5">
    <location>
        <begin position="57"/>
        <end position="86"/>
    </location>
</feature>
<organism evidence="6 7">
    <name type="scientific">[Emmonsia] crescens</name>
    <dbReference type="NCBI Taxonomy" id="73230"/>
    <lineage>
        <taxon>Eukaryota</taxon>
        <taxon>Fungi</taxon>
        <taxon>Dikarya</taxon>
        <taxon>Ascomycota</taxon>
        <taxon>Pezizomycotina</taxon>
        <taxon>Eurotiomycetes</taxon>
        <taxon>Eurotiomycetidae</taxon>
        <taxon>Onygenales</taxon>
        <taxon>Ajellomycetaceae</taxon>
        <taxon>Emergomyces</taxon>
    </lineage>
</organism>
<name>A0A2B7ZPW0_9EURO</name>
<accession>A0A2B7ZPW0</accession>
<evidence type="ECO:0000256" key="3">
    <source>
        <dbReference type="ARBA" id="ARBA00023163"/>
    </source>
</evidence>
<evidence type="ECO:0000256" key="1">
    <source>
        <dbReference type="ARBA" id="ARBA00004123"/>
    </source>
</evidence>
<feature type="compositionally biased region" description="Polar residues" evidence="5">
    <location>
        <begin position="87"/>
        <end position="98"/>
    </location>
</feature>
<reference evidence="6 7" key="1">
    <citation type="submission" date="2017-10" db="EMBL/GenBank/DDBJ databases">
        <title>Comparative genomics in systemic dimorphic fungi from Ajellomycetaceae.</title>
        <authorList>
            <person name="Munoz J.F."/>
            <person name="Mcewen J.G."/>
            <person name="Clay O.K."/>
            <person name="Cuomo C.A."/>
        </authorList>
    </citation>
    <scope>NUCLEOTIDE SEQUENCE [LARGE SCALE GENOMIC DNA]</scope>
    <source>
        <strain evidence="6 7">UAMH4076</strain>
    </source>
</reference>
<dbReference type="InterPro" id="IPR004855">
    <property type="entry name" value="TFIIA_asu/bsu"/>
</dbReference>